<dbReference type="KEGG" id="psua:FLK61_31890"/>
<proteinExistence type="predicted"/>
<organism evidence="2 3">
    <name type="scientific">Paenalkalicoccus suaedae</name>
    <dbReference type="NCBI Taxonomy" id="2592382"/>
    <lineage>
        <taxon>Bacteria</taxon>
        <taxon>Bacillati</taxon>
        <taxon>Bacillota</taxon>
        <taxon>Bacilli</taxon>
        <taxon>Bacillales</taxon>
        <taxon>Bacillaceae</taxon>
        <taxon>Paenalkalicoccus</taxon>
    </lineage>
</organism>
<dbReference type="Gene3D" id="3.30.750.24">
    <property type="entry name" value="STAS domain"/>
    <property type="match status" value="1"/>
</dbReference>
<dbReference type="PROSITE" id="PS50801">
    <property type="entry name" value="STAS"/>
    <property type="match status" value="1"/>
</dbReference>
<reference evidence="3" key="1">
    <citation type="submission" date="2019-07" db="EMBL/GenBank/DDBJ databases">
        <title>Bacillus alkalisoli sp. nov. isolated from saline soil.</title>
        <authorList>
            <person name="Sun J.-Q."/>
            <person name="Xu L."/>
        </authorList>
    </citation>
    <scope>NUCLEOTIDE SEQUENCE [LARGE SCALE GENOMIC DNA]</scope>
    <source>
        <strain evidence="3">M4U3P1</strain>
    </source>
</reference>
<keyword evidence="3" id="KW-1185">Reference proteome</keyword>
<dbReference type="RefSeq" id="WP_176009347.1">
    <property type="nucleotide sequence ID" value="NZ_CP041372.2"/>
</dbReference>
<feature type="domain" description="STAS" evidence="1">
    <location>
        <begin position="135"/>
        <end position="224"/>
    </location>
</feature>
<name>A0A859FF35_9BACI</name>
<sequence>MENQGPLPLFKVNTELVIMERSDEAVRLFPHVETLERLVDRESREKFILEMSATNKESQFEINVTTKKKPLELFTVFTKWVDSSCYCLFVPQSKGYERVESQLVALQQRLHETNFELFEKKEELSDLMGRANELSGPYIELSDRVALVPIFGDVSEAKVEAIRYNLLTKAYADQPDRMLIDFTSVGRIANEGVQALKEMVLTLQQMGIEVIILGLHPQHARKLQSHIKELQVEFDRSTKTAIKKWLLHE</sequence>
<evidence type="ECO:0000313" key="2">
    <source>
        <dbReference type="EMBL" id="QKS71312.1"/>
    </source>
</evidence>
<protein>
    <submittedName>
        <fullName evidence="2">STAS domain-containing protein</fullName>
    </submittedName>
</protein>
<dbReference type="Proteomes" id="UP000318138">
    <property type="component" value="Chromosome"/>
</dbReference>
<dbReference type="EMBL" id="CP041372">
    <property type="protein sequence ID" value="QKS71312.1"/>
    <property type="molecule type" value="Genomic_DNA"/>
</dbReference>
<dbReference type="SUPFAM" id="SSF52091">
    <property type="entry name" value="SpoIIaa-like"/>
    <property type="match status" value="1"/>
</dbReference>
<dbReference type="InterPro" id="IPR002645">
    <property type="entry name" value="STAS_dom"/>
</dbReference>
<dbReference type="InterPro" id="IPR036513">
    <property type="entry name" value="STAS_dom_sf"/>
</dbReference>
<gene>
    <name evidence="2" type="ORF">FLK61_31890</name>
</gene>
<dbReference type="Pfam" id="PF01740">
    <property type="entry name" value="STAS"/>
    <property type="match status" value="1"/>
</dbReference>
<evidence type="ECO:0000259" key="1">
    <source>
        <dbReference type="PROSITE" id="PS50801"/>
    </source>
</evidence>
<evidence type="ECO:0000313" key="3">
    <source>
        <dbReference type="Proteomes" id="UP000318138"/>
    </source>
</evidence>
<accession>A0A859FF35</accession>
<dbReference type="AlphaFoldDB" id="A0A859FF35"/>